<accession>A0A813EM29</accession>
<dbReference type="Gene3D" id="3.90.245.10">
    <property type="entry name" value="Ribonucleoside hydrolase-like"/>
    <property type="match status" value="1"/>
</dbReference>
<evidence type="ECO:0000313" key="2">
    <source>
        <dbReference type="Proteomes" id="UP000654075"/>
    </source>
</evidence>
<sequence length="269" mass="29753">VFRERTQRVILMGSALLEAERDELGRPTGQTVVVPDPMSSNMSEDMESADRLFRLAQELMVPLVVLSRHFTLALQVPRVLFDKLDSHGGALGKKLASAQREATRLFWIAACASPSDALLRRGLAPSCDREWFLKVFCNGVAPEGDDIWQAVQNVTVYSSLALLAVLPHVFNRFTKGHSCIVRSTPHTVVGLTSEDHGIADDQALRALIYQCLFLGTRLNASEFELSSPPPIPLTVTRGDSLENGNYWTFDERELSLDYLLPDDDAQGVA</sequence>
<comment type="caution">
    <text evidence="1">The sequence shown here is derived from an EMBL/GenBank/DDBJ whole genome shotgun (WGS) entry which is preliminary data.</text>
</comment>
<dbReference type="GO" id="GO:0016799">
    <property type="term" value="F:hydrolase activity, hydrolyzing N-glycosyl compounds"/>
    <property type="evidence" value="ECO:0007669"/>
    <property type="project" value="InterPro"/>
</dbReference>
<reference evidence="1" key="1">
    <citation type="submission" date="2021-02" db="EMBL/GenBank/DDBJ databases">
        <authorList>
            <person name="Dougan E. K."/>
            <person name="Rhodes N."/>
            <person name="Thang M."/>
            <person name="Chan C."/>
        </authorList>
    </citation>
    <scope>NUCLEOTIDE SEQUENCE</scope>
</reference>
<evidence type="ECO:0000313" key="1">
    <source>
        <dbReference type="EMBL" id="CAE8602195.1"/>
    </source>
</evidence>
<feature type="non-terminal residue" evidence="1">
    <location>
        <position position="269"/>
    </location>
</feature>
<feature type="non-terminal residue" evidence="1">
    <location>
        <position position="1"/>
    </location>
</feature>
<dbReference type="EMBL" id="CAJNNV010013972">
    <property type="protein sequence ID" value="CAE8602195.1"/>
    <property type="molecule type" value="Genomic_DNA"/>
</dbReference>
<protein>
    <submittedName>
        <fullName evidence="1">Uncharacterized protein</fullName>
    </submittedName>
</protein>
<organism evidence="1 2">
    <name type="scientific">Polarella glacialis</name>
    <name type="common">Dinoflagellate</name>
    <dbReference type="NCBI Taxonomy" id="89957"/>
    <lineage>
        <taxon>Eukaryota</taxon>
        <taxon>Sar</taxon>
        <taxon>Alveolata</taxon>
        <taxon>Dinophyceae</taxon>
        <taxon>Suessiales</taxon>
        <taxon>Suessiaceae</taxon>
        <taxon>Polarella</taxon>
    </lineage>
</organism>
<proteinExistence type="predicted"/>
<dbReference type="InterPro" id="IPR036452">
    <property type="entry name" value="Ribo_hydro-like"/>
</dbReference>
<dbReference type="Proteomes" id="UP000654075">
    <property type="component" value="Unassembled WGS sequence"/>
</dbReference>
<keyword evidence="2" id="KW-1185">Reference proteome</keyword>
<dbReference type="AlphaFoldDB" id="A0A813EM29"/>
<name>A0A813EM29_POLGL</name>
<gene>
    <name evidence="1" type="ORF">PGLA1383_LOCUS20452</name>
</gene>